<feature type="domain" description="Response regulatory" evidence="7">
    <location>
        <begin position="22"/>
        <end position="138"/>
    </location>
</feature>
<evidence type="ECO:0000313" key="8">
    <source>
        <dbReference type="EMBL" id="BCB27586.1"/>
    </source>
</evidence>
<evidence type="ECO:0000313" key="9">
    <source>
        <dbReference type="Proteomes" id="UP000502260"/>
    </source>
</evidence>
<dbReference type="Pfam" id="PF00072">
    <property type="entry name" value="Response_reg"/>
    <property type="match status" value="1"/>
</dbReference>
<dbReference type="Proteomes" id="UP000502260">
    <property type="component" value="Chromosome"/>
</dbReference>
<dbReference type="GO" id="GO:0000160">
    <property type="term" value="P:phosphorelay signal transduction system"/>
    <property type="evidence" value="ECO:0007669"/>
    <property type="project" value="InterPro"/>
</dbReference>
<dbReference type="InterPro" id="IPR016032">
    <property type="entry name" value="Sig_transdc_resp-reg_C-effctor"/>
</dbReference>
<dbReference type="InterPro" id="IPR039420">
    <property type="entry name" value="WalR-like"/>
</dbReference>
<dbReference type="SMART" id="SM00448">
    <property type="entry name" value="REC"/>
    <property type="match status" value="1"/>
</dbReference>
<evidence type="ECO:0000259" key="6">
    <source>
        <dbReference type="PROSITE" id="PS50043"/>
    </source>
</evidence>
<dbReference type="CDD" id="cd06170">
    <property type="entry name" value="LuxR_C_like"/>
    <property type="match status" value="1"/>
</dbReference>
<protein>
    <submittedName>
        <fullName evidence="8">DNA-binding response regulator</fullName>
    </submittedName>
</protein>
<keyword evidence="2" id="KW-0805">Transcription regulation</keyword>
<keyword evidence="9" id="KW-1185">Reference proteome</keyword>
<feature type="modified residue" description="4-aspartylphosphate" evidence="5">
    <location>
        <position position="73"/>
    </location>
</feature>
<evidence type="ECO:0000256" key="2">
    <source>
        <dbReference type="ARBA" id="ARBA00023015"/>
    </source>
</evidence>
<dbReference type="PRINTS" id="PR00038">
    <property type="entry name" value="HTHLUXR"/>
</dbReference>
<evidence type="ECO:0000256" key="5">
    <source>
        <dbReference type="PROSITE-ProRule" id="PRU00169"/>
    </source>
</evidence>
<keyword evidence="1 5" id="KW-0597">Phosphoprotein</keyword>
<dbReference type="SUPFAM" id="SSF52172">
    <property type="entry name" value="CheY-like"/>
    <property type="match status" value="1"/>
</dbReference>
<evidence type="ECO:0000256" key="3">
    <source>
        <dbReference type="ARBA" id="ARBA00023125"/>
    </source>
</evidence>
<dbReference type="PANTHER" id="PTHR43214:SF41">
    <property type="entry name" value="NITRATE_NITRITE RESPONSE REGULATOR PROTEIN NARP"/>
    <property type="match status" value="1"/>
</dbReference>
<dbReference type="InterPro" id="IPR001789">
    <property type="entry name" value="Sig_transdc_resp-reg_receiver"/>
</dbReference>
<organism evidence="8 9">
    <name type="scientific">Sulfurimicrobium lacus</name>
    <dbReference type="NCBI Taxonomy" id="2715678"/>
    <lineage>
        <taxon>Bacteria</taxon>
        <taxon>Pseudomonadati</taxon>
        <taxon>Pseudomonadota</taxon>
        <taxon>Betaproteobacteria</taxon>
        <taxon>Nitrosomonadales</taxon>
        <taxon>Sulfuricellaceae</taxon>
        <taxon>Sulfurimicrobium</taxon>
    </lineage>
</organism>
<dbReference type="GO" id="GO:0003677">
    <property type="term" value="F:DNA binding"/>
    <property type="evidence" value="ECO:0007669"/>
    <property type="project" value="UniProtKB-KW"/>
</dbReference>
<keyword evidence="4" id="KW-0804">Transcription</keyword>
<dbReference type="InterPro" id="IPR000792">
    <property type="entry name" value="Tscrpt_reg_LuxR_C"/>
</dbReference>
<dbReference type="CDD" id="cd17535">
    <property type="entry name" value="REC_NarL-like"/>
    <property type="match status" value="1"/>
</dbReference>
<evidence type="ECO:0000256" key="1">
    <source>
        <dbReference type="ARBA" id="ARBA00022553"/>
    </source>
</evidence>
<dbReference type="KEGG" id="slac:SKTS_24720"/>
<name>A0A6F8VEY0_9PROT</name>
<dbReference type="SUPFAM" id="SSF46894">
    <property type="entry name" value="C-terminal effector domain of the bipartite response regulators"/>
    <property type="match status" value="1"/>
</dbReference>
<dbReference type="AlphaFoldDB" id="A0A6F8VEY0"/>
<dbReference type="EMBL" id="AP022853">
    <property type="protein sequence ID" value="BCB27586.1"/>
    <property type="molecule type" value="Genomic_DNA"/>
</dbReference>
<accession>A0A6F8VEY0</accession>
<proteinExistence type="predicted"/>
<feature type="domain" description="HTH luxR-type" evidence="6">
    <location>
        <begin position="165"/>
        <end position="230"/>
    </location>
</feature>
<dbReference type="PANTHER" id="PTHR43214">
    <property type="entry name" value="TWO-COMPONENT RESPONSE REGULATOR"/>
    <property type="match status" value="1"/>
</dbReference>
<dbReference type="PROSITE" id="PS00622">
    <property type="entry name" value="HTH_LUXR_1"/>
    <property type="match status" value="1"/>
</dbReference>
<dbReference type="PROSITE" id="PS50110">
    <property type="entry name" value="RESPONSE_REGULATORY"/>
    <property type="match status" value="1"/>
</dbReference>
<reference evidence="9" key="1">
    <citation type="submission" date="2020-03" db="EMBL/GenBank/DDBJ databases">
        <title>Complete genome sequence of sulfur-oxidizing bacterium skT11.</title>
        <authorList>
            <person name="Kanda M."/>
            <person name="Kojima H."/>
            <person name="Fukui M."/>
        </authorList>
    </citation>
    <scope>NUCLEOTIDE SEQUENCE [LARGE SCALE GENOMIC DNA]</scope>
    <source>
        <strain evidence="9">skT11</strain>
    </source>
</reference>
<gene>
    <name evidence="8" type="ORF">SKTS_24720</name>
</gene>
<dbReference type="InterPro" id="IPR011006">
    <property type="entry name" value="CheY-like_superfamily"/>
</dbReference>
<evidence type="ECO:0000256" key="4">
    <source>
        <dbReference type="ARBA" id="ARBA00023163"/>
    </source>
</evidence>
<sequence>MVIMSELTQCSKDGGYMNKKYRLLIVEDHTLLRAGLRALLTQDADIEIAGEADNGRDAIQAVGALAPHLVLMDLTMPGMNGIEAIRDIKRRYPETKVLVLTIHKTDEYIHESLRAGADGYILKDATHDELRVAIRSVLNGKTYLSPDISAKVINGYLGTGQSTTGSSQWDTLTHREREVLKLVAEGHPNKYIADYYCLSVKTVEKHRSNLMKKLDLHNASMLTAYAIEKGLLAT</sequence>
<dbReference type="Gene3D" id="3.40.50.2300">
    <property type="match status" value="1"/>
</dbReference>
<dbReference type="SMART" id="SM00421">
    <property type="entry name" value="HTH_LUXR"/>
    <property type="match status" value="1"/>
</dbReference>
<dbReference type="PROSITE" id="PS50043">
    <property type="entry name" value="HTH_LUXR_2"/>
    <property type="match status" value="1"/>
</dbReference>
<dbReference type="Pfam" id="PF00196">
    <property type="entry name" value="GerE"/>
    <property type="match status" value="1"/>
</dbReference>
<dbReference type="GO" id="GO:0006355">
    <property type="term" value="P:regulation of DNA-templated transcription"/>
    <property type="evidence" value="ECO:0007669"/>
    <property type="project" value="InterPro"/>
</dbReference>
<dbReference type="InterPro" id="IPR058245">
    <property type="entry name" value="NreC/VraR/RcsB-like_REC"/>
</dbReference>
<evidence type="ECO:0000259" key="7">
    <source>
        <dbReference type="PROSITE" id="PS50110"/>
    </source>
</evidence>
<keyword evidence="3 8" id="KW-0238">DNA-binding</keyword>